<dbReference type="GO" id="GO:0015035">
    <property type="term" value="F:protein-disulfide reductase activity"/>
    <property type="evidence" value="ECO:0007669"/>
    <property type="project" value="TreeGrafter"/>
</dbReference>
<dbReference type="InterPro" id="IPR001763">
    <property type="entry name" value="Rhodanese-like_dom"/>
</dbReference>
<feature type="domain" description="Thioredoxin" evidence="3">
    <location>
        <begin position="95"/>
        <end position="230"/>
    </location>
</feature>
<dbReference type="InterPro" id="IPR036873">
    <property type="entry name" value="Rhodanese-like_dom_sf"/>
</dbReference>
<dbReference type="InterPro" id="IPR013766">
    <property type="entry name" value="Thioredoxin_domain"/>
</dbReference>
<dbReference type="Pfam" id="PF00581">
    <property type="entry name" value="Rhodanese"/>
    <property type="match status" value="1"/>
</dbReference>
<proteinExistence type="predicted"/>
<dbReference type="PROSITE" id="PS51352">
    <property type="entry name" value="THIOREDOXIN_2"/>
    <property type="match status" value="1"/>
</dbReference>
<dbReference type="PRINTS" id="PR00421">
    <property type="entry name" value="THIOREDOXIN"/>
</dbReference>
<feature type="signal peptide" evidence="1">
    <location>
        <begin position="1"/>
        <end position="20"/>
    </location>
</feature>
<comment type="caution">
    <text evidence="4">The sequence shown here is derived from an EMBL/GenBank/DDBJ whole genome shotgun (WGS) entry which is preliminary data.</text>
</comment>
<dbReference type="PROSITE" id="PS50206">
    <property type="entry name" value="RHODANESE_3"/>
    <property type="match status" value="1"/>
</dbReference>
<dbReference type="PANTHER" id="PTHR45663">
    <property type="entry name" value="GEO12009P1"/>
    <property type="match status" value="1"/>
</dbReference>
<evidence type="ECO:0000256" key="1">
    <source>
        <dbReference type="SAM" id="SignalP"/>
    </source>
</evidence>
<dbReference type="SMART" id="SM00450">
    <property type="entry name" value="RHOD"/>
    <property type="match status" value="1"/>
</dbReference>
<reference evidence="4" key="1">
    <citation type="submission" date="2019-10" db="EMBL/GenBank/DDBJ databases">
        <title>Draft genome sequence of Panacibacter sp. KCS-6.</title>
        <authorList>
            <person name="Yim K.J."/>
        </authorList>
    </citation>
    <scope>NUCLEOTIDE SEQUENCE</scope>
    <source>
        <strain evidence="4">KCS-6</strain>
    </source>
</reference>
<evidence type="ECO:0000313" key="5">
    <source>
        <dbReference type="Proteomes" id="UP000598971"/>
    </source>
</evidence>
<feature type="domain" description="Rhodanese" evidence="2">
    <location>
        <begin position="35"/>
        <end position="126"/>
    </location>
</feature>
<name>A0A8J8FAJ5_9BACT</name>
<dbReference type="RefSeq" id="WP_171605930.1">
    <property type="nucleotide sequence ID" value="NZ_WHPF01000001.1"/>
</dbReference>
<dbReference type="Gene3D" id="3.40.30.10">
    <property type="entry name" value="Glutaredoxin"/>
    <property type="match status" value="1"/>
</dbReference>
<sequence length="230" mass="25430">MKRILAITIYICSLSCSAPAQQKDVNTTTFQEHLATPGVQILDVRTAGEYQNGHIKNALQADWLQQEQFKDRIQYMDKSKPVMVYCASGGRSGKAATWLAQNGFTIVENLQGGFTQWKLDNKPVEGGDNTPQLTIDAYNSLTISSDVVLIDFGATWCPPCKKMEPVLADVEQSMAGKITLSKVDGGINTNIMQQLNVAALPTFIIYKKGREVWRKQGIVSKEELVSQLSK</sequence>
<dbReference type="GO" id="GO:0005737">
    <property type="term" value="C:cytoplasm"/>
    <property type="evidence" value="ECO:0007669"/>
    <property type="project" value="TreeGrafter"/>
</dbReference>
<dbReference type="AlphaFoldDB" id="A0A8J8FAJ5"/>
<dbReference type="PANTHER" id="PTHR45663:SF11">
    <property type="entry name" value="GEO12009P1"/>
    <property type="match status" value="1"/>
</dbReference>
<dbReference type="CDD" id="cd00158">
    <property type="entry name" value="RHOD"/>
    <property type="match status" value="1"/>
</dbReference>
<accession>A0A8J8FAJ5</accession>
<dbReference type="SUPFAM" id="SSF52821">
    <property type="entry name" value="Rhodanese/Cell cycle control phosphatase"/>
    <property type="match status" value="1"/>
</dbReference>
<gene>
    <name evidence="4" type="ORF">GD597_00985</name>
</gene>
<dbReference type="Gene3D" id="3.40.250.10">
    <property type="entry name" value="Rhodanese-like domain"/>
    <property type="match status" value="1"/>
</dbReference>
<dbReference type="EMBL" id="WHPF01000001">
    <property type="protein sequence ID" value="NNV54012.1"/>
    <property type="molecule type" value="Genomic_DNA"/>
</dbReference>
<dbReference type="SUPFAM" id="SSF52833">
    <property type="entry name" value="Thioredoxin-like"/>
    <property type="match status" value="1"/>
</dbReference>
<dbReference type="InterPro" id="IPR036249">
    <property type="entry name" value="Thioredoxin-like_sf"/>
</dbReference>
<feature type="chain" id="PRO_5035224152" evidence="1">
    <location>
        <begin position="21"/>
        <end position="230"/>
    </location>
</feature>
<protein>
    <submittedName>
        <fullName evidence="4">Thioredoxin fold domain-containing protein</fullName>
    </submittedName>
</protein>
<organism evidence="4 5">
    <name type="scientific">Limnovirga soli</name>
    <dbReference type="NCBI Taxonomy" id="2656915"/>
    <lineage>
        <taxon>Bacteria</taxon>
        <taxon>Pseudomonadati</taxon>
        <taxon>Bacteroidota</taxon>
        <taxon>Chitinophagia</taxon>
        <taxon>Chitinophagales</taxon>
        <taxon>Chitinophagaceae</taxon>
        <taxon>Limnovirga</taxon>
    </lineage>
</organism>
<keyword evidence="5" id="KW-1185">Reference proteome</keyword>
<evidence type="ECO:0000259" key="3">
    <source>
        <dbReference type="PROSITE" id="PS51352"/>
    </source>
</evidence>
<dbReference type="CDD" id="cd02947">
    <property type="entry name" value="TRX_family"/>
    <property type="match status" value="1"/>
</dbReference>
<dbReference type="Pfam" id="PF00085">
    <property type="entry name" value="Thioredoxin"/>
    <property type="match status" value="1"/>
</dbReference>
<dbReference type="Proteomes" id="UP000598971">
    <property type="component" value="Unassembled WGS sequence"/>
</dbReference>
<keyword evidence="1" id="KW-0732">Signal</keyword>
<evidence type="ECO:0000259" key="2">
    <source>
        <dbReference type="PROSITE" id="PS50206"/>
    </source>
</evidence>
<evidence type="ECO:0000313" key="4">
    <source>
        <dbReference type="EMBL" id="NNV54012.1"/>
    </source>
</evidence>